<name>A0A5B7IAW5_PORTR</name>
<comment type="caution">
    <text evidence="2">The sequence shown here is derived from an EMBL/GenBank/DDBJ whole genome shotgun (WGS) entry which is preliminary data.</text>
</comment>
<evidence type="ECO:0000313" key="3">
    <source>
        <dbReference type="Proteomes" id="UP000324222"/>
    </source>
</evidence>
<proteinExistence type="predicted"/>
<feature type="region of interest" description="Disordered" evidence="1">
    <location>
        <begin position="187"/>
        <end position="223"/>
    </location>
</feature>
<reference evidence="2 3" key="1">
    <citation type="submission" date="2019-05" db="EMBL/GenBank/DDBJ databases">
        <title>Another draft genome of Portunus trituberculatus and its Hox gene families provides insights of decapod evolution.</title>
        <authorList>
            <person name="Jeong J.-H."/>
            <person name="Song I."/>
            <person name="Kim S."/>
            <person name="Choi T."/>
            <person name="Kim D."/>
            <person name="Ryu S."/>
            <person name="Kim W."/>
        </authorList>
    </citation>
    <scope>NUCLEOTIDE SEQUENCE [LARGE SCALE GENOMIC DNA]</scope>
    <source>
        <tissue evidence="2">Muscle</tissue>
    </source>
</reference>
<gene>
    <name evidence="2" type="ORF">E2C01_073961</name>
</gene>
<organism evidence="2 3">
    <name type="scientific">Portunus trituberculatus</name>
    <name type="common">Swimming crab</name>
    <name type="synonym">Neptunus trituberculatus</name>
    <dbReference type="NCBI Taxonomy" id="210409"/>
    <lineage>
        <taxon>Eukaryota</taxon>
        <taxon>Metazoa</taxon>
        <taxon>Ecdysozoa</taxon>
        <taxon>Arthropoda</taxon>
        <taxon>Crustacea</taxon>
        <taxon>Multicrustacea</taxon>
        <taxon>Malacostraca</taxon>
        <taxon>Eumalacostraca</taxon>
        <taxon>Eucarida</taxon>
        <taxon>Decapoda</taxon>
        <taxon>Pleocyemata</taxon>
        <taxon>Brachyura</taxon>
        <taxon>Eubrachyura</taxon>
        <taxon>Portunoidea</taxon>
        <taxon>Portunidae</taxon>
        <taxon>Portuninae</taxon>
        <taxon>Portunus</taxon>
    </lineage>
</organism>
<accession>A0A5B7IAW5</accession>
<feature type="compositionally biased region" description="Low complexity" evidence="1">
    <location>
        <begin position="190"/>
        <end position="199"/>
    </location>
</feature>
<dbReference type="Proteomes" id="UP000324222">
    <property type="component" value="Unassembled WGS sequence"/>
</dbReference>
<evidence type="ECO:0000313" key="2">
    <source>
        <dbReference type="EMBL" id="MPC79433.1"/>
    </source>
</evidence>
<dbReference type="AlphaFoldDB" id="A0A5B7IAW5"/>
<keyword evidence="3" id="KW-1185">Reference proteome</keyword>
<evidence type="ECO:0000256" key="1">
    <source>
        <dbReference type="SAM" id="MobiDB-lite"/>
    </source>
</evidence>
<sequence length="223" mass="25267">MNIGYSFNSYIRGRCVVENGNILRGPPRRVKVSVGDPNDTRMCCCCWPRGPRFNKVAGFRFDHHKNYATLQKYASLESAMFMDGMAFMEYWAPGERVVKMRDRQSDKFLLQVTETSFSIVTKDRPASGGEEPTAPEKIIQKAPKDKGVYSKFGPDEDKVNSNNMISLSNSFKKSTEEPSNCSLCKEVPAARKQQSSASRAARHAKRSNNGARRVRHRKKGKRF</sequence>
<protein>
    <submittedName>
        <fullName evidence="2">Uncharacterized protein</fullName>
    </submittedName>
</protein>
<dbReference type="EMBL" id="VSRR010051155">
    <property type="protein sequence ID" value="MPC79433.1"/>
    <property type="molecule type" value="Genomic_DNA"/>
</dbReference>
<feature type="compositionally biased region" description="Basic residues" evidence="1">
    <location>
        <begin position="200"/>
        <end position="223"/>
    </location>
</feature>